<sequence length="90" mass="10281">MSKLLKSLNVKDYAFAGARINKKTGEFEKLSQFENSCLFGENSKSDCSDCQFNLPVNPSFHHFGLMLDNKIEYRDSGWRVTQRTSFCDTG</sequence>
<dbReference type="KEGG" id="pvac:HC248_01570"/>
<protein>
    <submittedName>
        <fullName evidence="1">Uncharacterized protein</fullName>
    </submittedName>
</protein>
<dbReference type="EMBL" id="CP051461">
    <property type="protein sequence ID" value="QJC56268.1"/>
    <property type="molecule type" value="Genomic_DNA"/>
</dbReference>
<evidence type="ECO:0000313" key="1">
    <source>
        <dbReference type="EMBL" id="QJC56268.1"/>
    </source>
</evidence>
<organism evidence="1 2">
    <name type="scientific">Polaromonas vacuolata</name>
    <dbReference type="NCBI Taxonomy" id="37448"/>
    <lineage>
        <taxon>Bacteria</taxon>
        <taxon>Pseudomonadati</taxon>
        <taxon>Pseudomonadota</taxon>
        <taxon>Betaproteobacteria</taxon>
        <taxon>Burkholderiales</taxon>
        <taxon>Comamonadaceae</taxon>
        <taxon>Polaromonas</taxon>
    </lineage>
</organism>
<reference evidence="1 2" key="1">
    <citation type="submission" date="2020-04" db="EMBL/GenBank/DDBJ databases">
        <title>Complete genome of a Psychrophilic, Marine, Gas Vacuolate Bacterium Polaromonas vacuolata KCTC 22033T.</title>
        <authorList>
            <person name="Hwang K."/>
            <person name="Kim K.M."/>
        </authorList>
    </citation>
    <scope>NUCLEOTIDE SEQUENCE [LARGE SCALE GENOMIC DNA]</scope>
    <source>
        <strain evidence="1 2">KCTC 22033</strain>
    </source>
</reference>
<name>A0A6H2H8R9_9BURK</name>
<keyword evidence="2" id="KW-1185">Reference proteome</keyword>
<dbReference type="Proteomes" id="UP000502041">
    <property type="component" value="Chromosome"/>
</dbReference>
<gene>
    <name evidence="1" type="ORF">HC248_01570</name>
</gene>
<accession>A0A6H2H8R9</accession>
<evidence type="ECO:0000313" key="2">
    <source>
        <dbReference type="Proteomes" id="UP000502041"/>
    </source>
</evidence>
<proteinExistence type="predicted"/>
<dbReference type="AlphaFoldDB" id="A0A6H2H8R9"/>